<protein>
    <recommendedName>
        <fullName evidence="1">Amidohydrolase 3 domain-containing protein</fullName>
    </recommendedName>
</protein>
<dbReference type="OrthoDB" id="3501663at2759"/>
<dbReference type="PANTHER" id="PTHR22642:SF2">
    <property type="entry name" value="PROTEIN LONG AFTER FAR-RED 3"/>
    <property type="match status" value="1"/>
</dbReference>
<evidence type="ECO:0000313" key="2">
    <source>
        <dbReference type="EMBL" id="GMI37495.1"/>
    </source>
</evidence>
<dbReference type="CDD" id="cd01300">
    <property type="entry name" value="YtcJ_like"/>
    <property type="match status" value="1"/>
</dbReference>
<dbReference type="Pfam" id="PF07969">
    <property type="entry name" value="Amidohydro_3"/>
    <property type="match status" value="1"/>
</dbReference>
<dbReference type="InterPro" id="IPR032466">
    <property type="entry name" value="Metal_Hydrolase"/>
</dbReference>
<dbReference type="Gene3D" id="3.20.20.140">
    <property type="entry name" value="Metal-dependent hydrolases"/>
    <property type="match status" value="1"/>
</dbReference>
<dbReference type="InterPro" id="IPR033932">
    <property type="entry name" value="YtcJ-like"/>
</dbReference>
<dbReference type="InterPro" id="IPR011059">
    <property type="entry name" value="Metal-dep_hydrolase_composite"/>
</dbReference>
<feature type="domain" description="Amidohydrolase 3" evidence="1">
    <location>
        <begin position="50"/>
        <end position="516"/>
    </location>
</feature>
<dbReference type="GO" id="GO:0016810">
    <property type="term" value="F:hydrolase activity, acting on carbon-nitrogen (but not peptide) bonds"/>
    <property type="evidence" value="ECO:0007669"/>
    <property type="project" value="InterPro"/>
</dbReference>
<name>A0A9W7L886_9STRA</name>
<dbReference type="InterPro" id="IPR013108">
    <property type="entry name" value="Amidohydro_3"/>
</dbReference>
<dbReference type="EMBL" id="BRYA01000074">
    <property type="protein sequence ID" value="GMI37495.1"/>
    <property type="molecule type" value="Genomic_DNA"/>
</dbReference>
<proteinExistence type="predicted"/>
<dbReference type="Proteomes" id="UP001165065">
    <property type="component" value="Unassembled WGS sequence"/>
</dbReference>
<organism evidence="2 3">
    <name type="scientific">Triparma columacea</name>
    <dbReference type="NCBI Taxonomy" id="722753"/>
    <lineage>
        <taxon>Eukaryota</taxon>
        <taxon>Sar</taxon>
        <taxon>Stramenopiles</taxon>
        <taxon>Ochrophyta</taxon>
        <taxon>Bolidophyceae</taxon>
        <taxon>Parmales</taxon>
        <taxon>Triparmaceae</taxon>
        <taxon>Triparma</taxon>
    </lineage>
</organism>
<comment type="caution">
    <text evidence="2">The sequence shown here is derived from an EMBL/GenBank/DDBJ whole genome shotgun (WGS) entry which is preliminary data.</text>
</comment>
<dbReference type="PANTHER" id="PTHR22642">
    <property type="entry name" value="IMIDAZOLONEPROPIONASE"/>
    <property type="match status" value="1"/>
</dbReference>
<dbReference type="SUPFAM" id="SSF51556">
    <property type="entry name" value="Metallo-dependent hydrolases"/>
    <property type="match status" value="1"/>
</dbReference>
<dbReference type="AlphaFoldDB" id="A0A9W7L886"/>
<dbReference type="SUPFAM" id="SSF51338">
    <property type="entry name" value="Composite domain of metallo-dependent hydrolases"/>
    <property type="match status" value="1"/>
</dbReference>
<dbReference type="Gene3D" id="2.30.40.10">
    <property type="entry name" value="Urease, subunit C, domain 1"/>
    <property type="match status" value="1"/>
</dbReference>
<sequence>MSLIINNARVWAWTSKEDKQGQFSLCSVKIQDGCYVQSNSSSNNHLPSSRIIDAKGKCLLPGLIDSHIHVQMLGETKYMCNLSKCTSIEGPGGLIEVVRDHCSKYPSASNVVGVHWDQEKLGRFPSKEDLDMACPSKPCWLWRSCWHIGVGNSLVLSACKAEEWGGEGGVVERDGEGGLTGILKERACEIVAGALGEIREEEKVKLIEEGLELCRKSGVSTVASNELNKGRNAYEQIHREGKLKTRVYMTPMCDELMVEDPPMPSSTDDGLLTFNRVKIFGDGSLGAGTAAIAGEGGKGKGVLINTDSEMLSKIKLADSLGWRLEIHAIGDLAATQVLDALEAAGVEPSKRPILTHCQVLSETLIERMRKMNVIANVQPSFVPTDMEWVEKRLTKEKQRFSYVWKTLMNTGVRVAGGSDAPVESPSPLLGMYDAMRRLSRDGERTFGPEERLTFSEALAMYTLEGAYACGAEGSLGSIEEGYLGDCVLVEDDEDNGWEGLKNMKPALVVVNGEVVYENKGNEEVREGELKAQQLEGPFIPGKGGFFCACVLRGKACNLQDSISMEGWVT</sequence>
<reference evidence="3" key="1">
    <citation type="journal article" date="2023" name="Commun. Biol.">
        <title>Genome analysis of Parmales, the sister group of diatoms, reveals the evolutionary specialization of diatoms from phago-mixotrophs to photoautotrophs.</title>
        <authorList>
            <person name="Ban H."/>
            <person name="Sato S."/>
            <person name="Yoshikawa S."/>
            <person name="Yamada K."/>
            <person name="Nakamura Y."/>
            <person name="Ichinomiya M."/>
            <person name="Sato N."/>
            <person name="Blanc-Mathieu R."/>
            <person name="Endo H."/>
            <person name="Kuwata A."/>
            <person name="Ogata H."/>
        </authorList>
    </citation>
    <scope>NUCLEOTIDE SEQUENCE [LARGE SCALE GENOMIC DNA]</scope>
</reference>
<keyword evidence="3" id="KW-1185">Reference proteome</keyword>
<dbReference type="Gene3D" id="3.10.310.70">
    <property type="match status" value="1"/>
</dbReference>
<evidence type="ECO:0000259" key="1">
    <source>
        <dbReference type="Pfam" id="PF07969"/>
    </source>
</evidence>
<gene>
    <name evidence="2" type="ORF">TrCOL_g7521</name>
</gene>
<accession>A0A9W7L886</accession>
<evidence type="ECO:0000313" key="3">
    <source>
        <dbReference type="Proteomes" id="UP001165065"/>
    </source>
</evidence>